<dbReference type="RefSeq" id="WP_220203552.1">
    <property type="nucleotide sequence ID" value="NZ_BNJK01000001.1"/>
</dbReference>
<name>A0A8J3N333_9CHLR</name>
<keyword evidence="1" id="KW-1133">Transmembrane helix</keyword>
<keyword evidence="3" id="KW-1185">Reference proteome</keyword>
<dbReference type="EMBL" id="BNJK01000001">
    <property type="protein sequence ID" value="GHO92732.1"/>
    <property type="molecule type" value="Genomic_DNA"/>
</dbReference>
<keyword evidence="1" id="KW-0812">Transmembrane</keyword>
<feature type="transmembrane region" description="Helical" evidence="1">
    <location>
        <begin position="195"/>
        <end position="215"/>
    </location>
</feature>
<accession>A0A8J3N333</accession>
<gene>
    <name evidence="2" type="ORF">KSF_027800</name>
</gene>
<dbReference type="AlphaFoldDB" id="A0A8J3N333"/>
<dbReference type="Proteomes" id="UP000597444">
    <property type="component" value="Unassembled WGS sequence"/>
</dbReference>
<evidence type="ECO:0000313" key="3">
    <source>
        <dbReference type="Proteomes" id="UP000597444"/>
    </source>
</evidence>
<dbReference type="Gene3D" id="3.40.50.300">
    <property type="entry name" value="P-loop containing nucleotide triphosphate hydrolases"/>
    <property type="match status" value="1"/>
</dbReference>
<proteinExistence type="predicted"/>
<evidence type="ECO:0000256" key="1">
    <source>
        <dbReference type="SAM" id="Phobius"/>
    </source>
</evidence>
<reference evidence="2" key="1">
    <citation type="submission" date="2020-10" db="EMBL/GenBank/DDBJ databases">
        <title>Taxonomic study of unclassified bacteria belonging to the class Ktedonobacteria.</title>
        <authorList>
            <person name="Yabe S."/>
            <person name="Wang C.M."/>
            <person name="Zheng Y."/>
            <person name="Sakai Y."/>
            <person name="Cavaletti L."/>
            <person name="Monciardini P."/>
            <person name="Donadio S."/>
        </authorList>
    </citation>
    <scope>NUCLEOTIDE SEQUENCE</scope>
    <source>
        <strain evidence="2">ID150040</strain>
    </source>
</reference>
<protein>
    <submittedName>
        <fullName evidence="2">Uncharacterized protein</fullName>
    </submittedName>
</protein>
<evidence type="ECO:0000313" key="2">
    <source>
        <dbReference type="EMBL" id="GHO92732.1"/>
    </source>
</evidence>
<keyword evidence="1" id="KW-0472">Membrane</keyword>
<comment type="caution">
    <text evidence="2">The sequence shown here is derived from an EMBL/GenBank/DDBJ whole genome shotgun (WGS) entry which is preliminary data.</text>
</comment>
<dbReference type="InterPro" id="IPR027417">
    <property type="entry name" value="P-loop_NTPase"/>
</dbReference>
<sequence length="216" mass="24802">MKEDSATKHFFIPHALSRQVPGTRIIYITPLHIHPISEEEKRTLAWITTQLGEKAWKNAIIIFIHERRTRRVWNLAAMLKRRSDILRLAIAAHVGWDIASSIVTIIVNAPENPLTDSQLWLKQYSPFASTYHLIESGTREMIPLTVTPSQPPCPSEQTQSTPLLPPHYFITFIYFYLSCALIGTFGMFITGISGYLITFILTLLLWMLLTILRMLR</sequence>
<organism evidence="2 3">
    <name type="scientific">Reticulibacter mediterranei</name>
    <dbReference type="NCBI Taxonomy" id="2778369"/>
    <lineage>
        <taxon>Bacteria</taxon>
        <taxon>Bacillati</taxon>
        <taxon>Chloroflexota</taxon>
        <taxon>Ktedonobacteria</taxon>
        <taxon>Ktedonobacterales</taxon>
        <taxon>Reticulibacteraceae</taxon>
        <taxon>Reticulibacter</taxon>
    </lineage>
</organism>
<feature type="transmembrane region" description="Helical" evidence="1">
    <location>
        <begin position="168"/>
        <end position="189"/>
    </location>
</feature>